<keyword evidence="4" id="KW-1185">Reference proteome</keyword>
<feature type="domain" description="CHAD" evidence="2">
    <location>
        <begin position="219"/>
        <end position="502"/>
    </location>
</feature>
<protein>
    <submittedName>
        <fullName evidence="3">CHAD domain-containing protein</fullName>
    </submittedName>
</protein>
<dbReference type="Gene3D" id="2.40.320.10">
    <property type="entry name" value="Hypothetical Protein Pfu-838710-001"/>
    <property type="match status" value="1"/>
</dbReference>
<dbReference type="SUPFAM" id="SSF55154">
    <property type="entry name" value="CYTH-like phosphatases"/>
    <property type="match status" value="1"/>
</dbReference>
<dbReference type="EMBL" id="JBHUHP010000011">
    <property type="protein sequence ID" value="MFD2092507.1"/>
    <property type="molecule type" value="Genomic_DNA"/>
</dbReference>
<reference evidence="4" key="1">
    <citation type="journal article" date="2019" name="Int. J. Syst. Evol. Microbiol.">
        <title>The Global Catalogue of Microorganisms (GCM) 10K type strain sequencing project: providing services to taxonomists for standard genome sequencing and annotation.</title>
        <authorList>
            <consortium name="The Broad Institute Genomics Platform"/>
            <consortium name="The Broad Institute Genome Sequencing Center for Infectious Disease"/>
            <person name="Wu L."/>
            <person name="Ma J."/>
        </authorList>
    </citation>
    <scope>NUCLEOTIDE SEQUENCE [LARGE SCALE GENOMIC DNA]</scope>
    <source>
        <strain evidence="4">JCM 3338</strain>
    </source>
</reference>
<feature type="domain" description="CYTH" evidence="1">
    <location>
        <begin position="5"/>
        <end position="206"/>
    </location>
</feature>
<dbReference type="SMART" id="SM00880">
    <property type="entry name" value="CHAD"/>
    <property type="match status" value="1"/>
</dbReference>
<proteinExistence type="predicted"/>
<dbReference type="CDD" id="cd07374">
    <property type="entry name" value="CYTH-like_Pase"/>
    <property type="match status" value="1"/>
</dbReference>
<accession>A0ABW4XB36</accession>
<dbReference type="RefSeq" id="WP_376876538.1">
    <property type="nucleotide sequence ID" value="NZ_JBHUHP010000011.1"/>
</dbReference>
<dbReference type="InterPro" id="IPR007899">
    <property type="entry name" value="CHAD_dom"/>
</dbReference>
<sequence>MTSGHLEVEAKYDVGHDFVLPSLEGLDGVATVDPPVEHGLEAVYHDTADLRLLRARVTLRRREGGPDAGWHLKLPAGAARRELHAPLGRAVKRPPRALVAPVVGLLRGAPTGPVATLRTRRVVTVLRDADGRVLAEVADDTVSATALADGAGRPAEAHTWREVEVELGDGDATLAAAVGERLTAAGARPSAAASKVGRVLARRLPQEDAPAGRGGKKEGPRAGEFVRTALREQLADLGAADVRLRTEQPDAVHQVRVAARRLRSTLAAFRNVLDREATRPLREELAWLGRVLAQARDDEVALARLRAVVAAEPDELVIGPVAARLQQHQLREERAGLDRALETLSGPRYLRLLDGLHGLVSDPPFTERAAGRLQPALRDAVRRSVRRLRRHIRSARRAPEADRQQALHAVRKAAKRVRYATRIAAPELGGAKDVVRSAKRIQQVLGEAQDTVVTRELCRRFGIAAFAEGENAFTFGRLHALEQARAEQAERAFWELEPEVRPVLKKAARQRAS</sequence>
<dbReference type="Pfam" id="PF01928">
    <property type="entry name" value="CYTH"/>
    <property type="match status" value="1"/>
</dbReference>
<dbReference type="PROSITE" id="PS51708">
    <property type="entry name" value="CHAD"/>
    <property type="match status" value="1"/>
</dbReference>
<dbReference type="InterPro" id="IPR033469">
    <property type="entry name" value="CYTH-like_dom_sf"/>
</dbReference>
<evidence type="ECO:0000313" key="4">
    <source>
        <dbReference type="Proteomes" id="UP001597402"/>
    </source>
</evidence>
<dbReference type="Proteomes" id="UP001597402">
    <property type="component" value="Unassembled WGS sequence"/>
</dbReference>
<dbReference type="Pfam" id="PF05235">
    <property type="entry name" value="CHAD"/>
    <property type="match status" value="1"/>
</dbReference>
<evidence type="ECO:0000313" key="3">
    <source>
        <dbReference type="EMBL" id="MFD2092507.1"/>
    </source>
</evidence>
<dbReference type="SMART" id="SM01118">
    <property type="entry name" value="CYTH"/>
    <property type="match status" value="1"/>
</dbReference>
<name>A0ABW4XB36_9ACTN</name>
<dbReference type="PANTHER" id="PTHR39339">
    <property type="entry name" value="SLR1444 PROTEIN"/>
    <property type="match status" value="1"/>
</dbReference>
<organism evidence="3 4">
    <name type="scientific">Blastococcus deserti</name>
    <dbReference type="NCBI Taxonomy" id="2259033"/>
    <lineage>
        <taxon>Bacteria</taxon>
        <taxon>Bacillati</taxon>
        <taxon>Actinomycetota</taxon>
        <taxon>Actinomycetes</taxon>
        <taxon>Geodermatophilales</taxon>
        <taxon>Geodermatophilaceae</taxon>
        <taxon>Blastococcus</taxon>
    </lineage>
</organism>
<dbReference type="InterPro" id="IPR023577">
    <property type="entry name" value="CYTH_domain"/>
</dbReference>
<dbReference type="InterPro" id="IPR038186">
    <property type="entry name" value="CHAD_dom_sf"/>
</dbReference>
<comment type="caution">
    <text evidence="3">The sequence shown here is derived from an EMBL/GenBank/DDBJ whole genome shotgun (WGS) entry which is preliminary data.</text>
</comment>
<evidence type="ECO:0000259" key="2">
    <source>
        <dbReference type="PROSITE" id="PS51708"/>
    </source>
</evidence>
<dbReference type="PANTHER" id="PTHR39339:SF1">
    <property type="entry name" value="CHAD DOMAIN-CONTAINING PROTEIN"/>
    <property type="match status" value="1"/>
</dbReference>
<evidence type="ECO:0000259" key="1">
    <source>
        <dbReference type="PROSITE" id="PS51707"/>
    </source>
</evidence>
<gene>
    <name evidence="3" type="ORF">ACFSHS_13090</name>
</gene>
<dbReference type="Gene3D" id="1.40.20.10">
    <property type="entry name" value="CHAD domain"/>
    <property type="match status" value="1"/>
</dbReference>
<dbReference type="PROSITE" id="PS51707">
    <property type="entry name" value="CYTH"/>
    <property type="match status" value="1"/>
</dbReference>